<protein>
    <submittedName>
        <fullName evidence="2">Dehydrogenase</fullName>
    </submittedName>
</protein>
<feature type="domain" description="Gfo/Idh/MocA-like oxidoreductase N-terminal" evidence="1">
    <location>
        <begin position="83"/>
        <end position="170"/>
    </location>
</feature>
<dbReference type="InterPro" id="IPR006311">
    <property type="entry name" value="TAT_signal"/>
</dbReference>
<evidence type="ECO:0000313" key="3">
    <source>
        <dbReference type="Proteomes" id="UP000765802"/>
    </source>
</evidence>
<comment type="caution">
    <text evidence="2">The sequence shown here is derived from an EMBL/GenBank/DDBJ whole genome shotgun (WGS) entry which is preliminary data.</text>
</comment>
<evidence type="ECO:0000259" key="1">
    <source>
        <dbReference type="Pfam" id="PF01408"/>
    </source>
</evidence>
<dbReference type="InterPro" id="IPR000683">
    <property type="entry name" value="Gfo/Idh/MocA-like_OxRdtase_N"/>
</dbReference>
<dbReference type="Gene3D" id="3.40.50.720">
    <property type="entry name" value="NAD(P)-binding Rossmann-like Domain"/>
    <property type="match status" value="1"/>
</dbReference>
<dbReference type="Pfam" id="PF01408">
    <property type="entry name" value="GFO_IDH_MocA"/>
    <property type="match status" value="1"/>
</dbReference>
<dbReference type="InterPro" id="IPR050463">
    <property type="entry name" value="Gfo/Idh/MocA_oxidrdct_glycsds"/>
</dbReference>
<dbReference type="SUPFAM" id="SSF51735">
    <property type="entry name" value="NAD(P)-binding Rossmann-fold domains"/>
    <property type="match status" value="1"/>
</dbReference>
<dbReference type="PANTHER" id="PTHR43818">
    <property type="entry name" value="BCDNA.GH03377"/>
    <property type="match status" value="1"/>
</dbReference>
<proteinExistence type="predicted"/>
<evidence type="ECO:0000313" key="2">
    <source>
        <dbReference type="EMBL" id="MBC6491390.1"/>
    </source>
</evidence>
<dbReference type="Proteomes" id="UP000765802">
    <property type="component" value="Unassembled WGS sequence"/>
</dbReference>
<dbReference type="RefSeq" id="WP_187256685.1">
    <property type="nucleotide sequence ID" value="NZ_JBHULF010000014.1"/>
</dbReference>
<sequence>MQIPFGRRSFIRDSTMLAVTLALPSWATALSRQPVPAGRRIGIIGLDTSHSVAFTGLFNAPDAAPELRGYKVVAACPFGGRDIISATKNIPANTAKLEGMGIRIVDSIGQLLAFCDVVLLETNDGRLHLEQALPVFEARKPLFIDKPVAASAAGAEAIFNAAAKHSVPVFSSSALRFVAGMEAIRRGDHGRVLGADTYSPCTLEPTHPDLYWYGIHGVEMLYAIMGAGCRKLTRLHTRDTDLVTAEWADGRIGSFRGMRLGPPDFGGTIFTEKGNIPAGKFEGYQLLVAAIARFFDTGVAPVSAAETIEICRFMDAAEESKRRGGEVVELL</sequence>
<gene>
    <name evidence="2" type="ORF">BC349_10125</name>
</gene>
<dbReference type="Gene3D" id="3.30.360.10">
    <property type="entry name" value="Dihydrodipicolinate Reductase, domain 2"/>
    <property type="match status" value="1"/>
</dbReference>
<accession>A0ABR7M8M9</accession>
<name>A0ABR7M8M9_9BACT</name>
<reference evidence="2 3" key="1">
    <citation type="submission" date="2016-07" db="EMBL/GenBank/DDBJ databases">
        <title>Genome analysis of Flavihumibacter stibioxidans YS-17.</title>
        <authorList>
            <person name="Shi K."/>
            <person name="Han Y."/>
            <person name="Wang G."/>
        </authorList>
    </citation>
    <scope>NUCLEOTIDE SEQUENCE [LARGE SCALE GENOMIC DNA]</scope>
    <source>
        <strain evidence="2 3">YS-17</strain>
    </source>
</reference>
<keyword evidence="3" id="KW-1185">Reference proteome</keyword>
<dbReference type="PROSITE" id="PS51318">
    <property type="entry name" value="TAT"/>
    <property type="match status" value="1"/>
</dbReference>
<dbReference type="PANTHER" id="PTHR43818:SF9">
    <property type="entry name" value="HYPOTHETICAL OXIDOREDUCTASE"/>
    <property type="match status" value="1"/>
</dbReference>
<dbReference type="InterPro" id="IPR036291">
    <property type="entry name" value="NAD(P)-bd_dom_sf"/>
</dbReference>
<dbReference type="EMBL" id="MBUA01000012">
    <property type="protein sequence ID" value="MBC6491390.1"/>
    <property type="molecule type" value="Genomic_DNA"/>
</dbReference>
<organism evidence="2 3">
    <name type="scientific">Flavihumibacter stibioxidans</name>
    <dbReference type="NCBI Taxonomy" id="1834163"/>
    <lineage>
        <taxon>Bacteria</taxon>
        <taxon>Pseudomonadati</taxon>
        <taxon>Bacteroidota</taxon>
        <taxon>Chitinophagia</taxon>
        <taxon>Chitinophagales</taxon>
        <taxon>Chitinophagaceae</taxon>
        <taxon>Flavihumibacter</taxon>
    </lineage>
</organism>